<proteinExistence type="predicted"/>
<dbReference type="PROSITE" id="PS51257">
    <property type="entry name" value="PROKAR_LIPOPROTEIN"/>
    <property type="match status" value="1"/>
</dbReference>
<reference evidence="2 3" key="1">
    <citation type="journal article" date="2019" name="Int. J. Syst. Evol. Microbiol.">
        <title>Capsulimonas corticalis gen. nov., sp. nov., an aerobic capsulated bacterium, of a novel bacterial order, Capsulimonadales ord. nov., of the class Armatimonadia of the phylum Armatimonadetes.</title>
        <authorList>
            <person name="Li J."/>
            <person name="Kudo C."/>
            <person name="Tonouchi A."/>
        </authorList>
    </citation>
    <scope>NUCLEOTIDE SEQUENCE [LARGE SCALE GENOMIC DNA]</scope>
    <source>
        <strain evidence="2 3">AX-7</strain>
    </source>
</reference>
<evidence type="ECO:0000313" key="3">
    <source>
        <dbReference type="Proteomes" id="UP000287394"/>
    </source>
</evidence>
<name>A0A402D208_9BACT</name>
<organism evidence="2 3">
    <name type="scientific">Capsulimonas corticalis</name>
    <dbReference type="NCBI Taxonomy" id="2219043"/>
    <lineage>
        <taxon>Bacteria</taxon>
        <taxon>Bacillati</taxon>
        <taxon>Armatimonadota</taxon>
        <taxon>Armatimonadia</taxon>
        <taxon>Capsulimonadales</taxon>
        <taxon>Capsulimonadaceae</taxon>
        <taxon>Capsulimonas</taxon>
    </lineage>
</organism>
<accession>A0A402D208</accession>
<dbReference type="AlphaFoldDB" id="A0A402D208"/>
<dbReference type="EMBL" id="AP025739">
    <property type="protein sequence ID" value="BDI30072.1"/>
    <property type="molecule type" value="Genomic_DNA"/>
</dbReference>
<feature type="region of interest" description="Disordered" evidence="1">
    <location>
        <begin position="27"/>
        <end position="48"/>
    </location>
</feature>
<dbReference type="Proteomes" id="UP000287394">
    <property type="component" value="Chromosome"/>
</dbReference>
<protein>
    <submittedName>
        <fullName evidence="2">Uncharacterized protein</fullName>
    </submittedName>
</protein>
<dbReference type="RefSeq" id="WP_119323527.1">
    <property type="nucleotide sequence ID" value="NZ_AP025739.1"/>
</dbReference>
<evidence type="ECO:0000313" key="2">
    <source>
        <dbReference type="EMBL" id="BDI30072.1"/>
    </source>
</evidence>
<keyword evidence="3" id="KW-1185">Reference proteome</keyword>
<sequence>MRRELVIGLLAGSCLLAAAGCSKKSESAFPAEFSHPQPVSSEQRASAMQAQADYFKKMHPERFKDGKIIGPAGVASGPPPQ</sequence>
<evidence type="ECO:0000256" key="1">
    <source>
        <dbReference type="SAM" id="MobiDB-lite"/>
    </source>
</evidence>
<feature type="compositionally biased region" description="Polar residues" evidence="1">
    <location>
        <begin position="37"/>
        <end position="48"/>
    </location>
</feature>
<dbReference type="KEGG" id="ccot:CCAX7_21230"/>
<gene>
    <name evidence="2" type="ORF">CCAX7_21230</name>
</gene>